<evidence type="ECO:0000313" key="3">
    <source>
        <dbReference type="EMBL" id="MBB4447027.1"/>
    </source>
</evidence>
<dbReference type="RefSeq" id="WP_183824537.1">
    <property type="nucleotide sequence ID" value="NZ_JACIGW010000003.1"/>
</dbReference>
<evidence type="ECO:0000313" key="5">
    <source>
        <dbReference type="Proteomes" id="UP000524535"/>
    </source>
</evidence>
<evidence type="ECO:0000313" key="6">
    <source>
        <dbReference type="Proteomes" id="UP000576087"/>
    </source>
</evidence>
<dbReference type="EMBL" id="JACIGW010000003">
    <property type="protein sequence ID" value="MBB4349383.1"/>
    <property type="molecule type" value="Genomic_DNA"/>
</dbReference>
<proteinExistence type="predicted"/>
<dbReference type="EMBL" id="JACIHM010000003">
    <property type="protein sequence ID" value="MBB4447027.1"/>
    <property type="molecule type" value="Genomic_DNA"/>
</dbReference>
<dbReference type="AlphaFoldDB" id="A0A7W6UZ71"/>
<protein>
    <submittedName>
        <fullName evidence="3">Uncharacterized protein</fullName>
    </submittedName>
</protein>
<dbReference type="Proteomes" id="UP000576087">
    <property type="component" value="Unassembled WGS sequence"/>
</dbReference>
<evidence type="ECO:0000313" key="4">
    <source>
        <dbReference type="Proteomes" id="UP000520770"/>
    </source>
</evidence>
<keyword evidence="5" id="KW-1185">Reference proteome</keyword>
<reference evidence="4 5" key="1">
    <citation type="submission" date="2020-08" db="EMBL/GenBank/DDBJ databases">
        <title>Genomic Encyclopedia of Type Strains, Phase IV (KMG-V): Genome sequencing to study the core and pangenomes of soil and plant-associated prokaryotes.</title>
        <authorList>
            <person name="Whitman W."/>
        </authorList>
    </citation>
    <scope>NUCLEOTIDE SEQUENCE [LARGE SCALE GENOMIC DNA]</scope>
    <source>
        <strain evidence="2 5">SEMIA 444</strain>
        <strain evidence="1 4">SEMIA 448</strain>
        <strain evidence="3 6">SEMIA 452</strain>
    </source>
</reference>
<accession>A0A7W6UZ71</accession>
<organism evidence="3 6">
    <name type="scientific">Aliirhizobium cellulosilyticum</name>
    <dbReference type="NCBI Taxonomy" id="393664"/>
    <lineage>
        <taxon>Bacteria</taxon>
        <taxon>Pseudomonadati</taxon>
        <taxon>Pseudomonadota</taxon>
        <taxon>Alphaproteobacteria</taxon>
        <taxon>Hyphomicrobiales</taxon>
        <taxon>Rhizobiaceae</taxon>
        <taxon>Aliirhizobium</taxon>
    </lineage>
</organism>
<dbReference type="EMBL" id="JACIGY010000003">
    <property type="protein sequence ID" value="MBB4412395.1"/>
    <property type="molecule type" value="Genomic_DNA"/>
</dbReference>
<gene>
    <name evidence="2" type="ORF">GGE31_002908</name>
    <name evidence="1" type="ORF">GGE33_003145</name>
    <name evidence="3" type="ORF">GGE35_002849</name>
</gene>
<evidence type="ECO:0000313" key="2">
    <source>
        <dbReference type="EMBL" id="MBB4412395.1"/>
    </source>
</evidence>
<comment type="caution">
    <text evidence="3">The sequence shown here is derived from an EMBL/GenBank/DDBJ whole genome shotgun (WGS) entry which is preliminary data.</text>
</comment>
<dbReference type="Proteomes" id="UP000520770">
    <property type="component" value="Unassembled WGS sequence"/>
</dbReference>
<evidence type="ECO:0000313" key="1">
    <source>
        <dbReference type="EMBL" id="MBB4349383.1"/>
    </source>
</evidence>
<dbReference type="Proteomes" id="UP000524535">
    <property type="component" value="Unassembled WGS sequence"/>
</dbReference>
<name>A0A7W6UZ71_9HYPH</name>
<sequence>MRNTSRFVTELLRAANDPTRHDAFHIPSLLQEAIDTITKLRRQIGFPKEGIADDALPNLRAVVETHEPLDVVELKWALREAADAIRALQILVESGFSVDLSKAPNRS</sequence>